<reference evidence="1" key="2">
    <citation type="journal article" date="2015" name="Fish Shellfish Immunol.">
        <title>Early steps in the European eel (Anguilla anguilla)-Vibrio vulnificus interaction in the gills: Role of the RtxA13 toxin.</title>
        <authorList>
            <person name="Callol A."/>
            <person name="Pajuelo D."/>
            <person name="Ebbesson L."/>
            <person name="Teles M."/>
            <person name="MacKenzie S."/>
            <person name="Amaro C."/>
        </authorList>
    </citation>
    <scope>NUCLEOTIDE SEQUENCE</scope>
</reference>
<organism evidence="1">
    <name type="scientific">Anguilla anguilla</name>
    <name type="common">European freshwater eel</name>
    <name type="synonym">Muraena anguilla</name>
    <dbReference type="NCBI Taxonomy" id="7936"/>
    <lineage>
        <taxon>Eukaryota</taxon>
        <taxon>Metazoa</taxon>
        <taxon>Chordata</taxon>
        <taxon>Craniata</taxon>
        <taxon>Vertebrata</taxon>
        <taxon>Euteleostomi</taxon>
        <taxon>Actinopterygii</taxon>
        <taxon>Neopterygii</taxon>
        <taxon>Teleostei</taxon>
        <taxon>Anguilliformes</taxon>
        <taxon>Anguillidae</taxon>
        <taxon>Anguilla</taxon>
    </lineage>
</organism>
<accession>A0A0E9SGM9</accession>
<proteinExistence type="predicted"/>
<protein>
    <submittedName>
        <fullName evidence="1">Uncharacterized protein</fullName>
    </submittedName>
</protein>
<dbReference type="EMBL" id="GBXM01068131">
    <property type="protein sequence ID" value="JAH40446.1"/>
    <property type="molecule type" value="Transcribed_RNA"/>
</dbReference>
<reference evidence="1" key="1">
    <citation type="submission" date="2014-11" db="EMBL/GenBank/DDBJ databases">
        <authorList>
            <person name="Amaro Gonzalez C."/>
        </authorList>
    </citation>
    <scope>NUCLEOTIDE SEQUENCE</scope>
</reference>
<sequence length="15" mass="1755">MCNTMRYEFPSTSST</sequence>
<evidence type="ECO:0000313" key="1">
    <source>
        <dbReference type="EMBL" id="JAH40446.1"/>
    </source>
</evidence>
<name>A0A0E9SGM9_ANGAN</name>